<comment type="caution">
    <text evidence="5">The sequence shown here is derived from an EMBL/GenBank/DDBJ whole genome shotgun (WGS) entry which is preliminary data.</text>
</comment>
<reference evidence="5 6" key="1">
    <citation type="submission" date="2018-12" db="EMBL/GenBank/DDBJ databases">
        <title>Amycolatopsis eburnea sp. nov. actinomycete associate with arbuscular mycorrhiza fungal spore.</title>
        <authorList>
            <person name="Lumyong S."/>
            <person name="Chaiya L."/>
        </authorList>
    </citation>
    <scope>NUCLEOTIDE SEQUENCE [LARGE SCALE GENOMIC DNA]</scope>
    <source>
        <strain evidence="5 6">GLM-1</strain>
    </source>
</reference>
<dbReference type="Gene3D" id="3.40.1190.20">
    <property type="match status" value="1"/>
</dbReference>
<evidence type="ECO:0000259" key="4">
    <source>
        <dbReference type="Pfam" id="PF00294"/>
    </source>
</evidence>
<dbReference type="InterPro" id="IPR029056">
    <property type="entry name" value="Ribokinase-like"/>
</dbReference>
<dbReference type="EMBL" id="RSEC01000036">
    <property type="protein sequence ID" value="RSD19704.1"/>
    <property type="molecule type" value="Genomic_DNA"/>
</dbReference>
<feature type="domain" description="Carbohydrate kinase PfkB" evidence="4">
    <location>
        <begin position="28"/>
        <end position="277"/>
    </location>
</feature>
<proteinExistence type="inferred from homology"/>
<dbReference type="GO" id="GO:0016301">
    <property type="term" value="F:kinase activity"/>
    <property type="evidence" value="ECO:0007669"/>
    <property type="project" value="UniProtKB-KW"/>
</dbReference>
<gene>
    <name evidence="5" type="ORF">EIY87_15700</name>
</gene>
<keyword evidence="3" id="KW-0418">Kinase</keyword>
<keyword evidence="2" id="KW-0808">Transferase</keyword>
<name>A0A427TBD2_9PSEU</name>
<comment type="similarity">
    <text evidence="1">Belongs to the carbohydrate kinase PfkB family.</text>
</comment>
<evidence type="ECO:0000313" key="6">
    <source>
        <dbReference type="Proteomes" id="UP000267081"/>
    </source>
</evidence>
<evidence type="ECO:0000256" key="2">
    <source>
        <dbReference type="ARBA" id="ARBA00022679"/>
    </source>
</evidence>
<sequence length="318" mass="32821">MGRLDGQCGGRGVNRQPAFYGEFLVDVLLGKARSASYHPGGAPANSAASAAGSGARPLLISSVGADGLGKWLLSCAEAEGIDTRAISVVENAATSIAFGYPDRGTNEKFEFIRDADLQITDEQVLALDPAEIGVLVYGSLSLVGESPMTSSLKIIKDQVRSSGGLIMCDVNYRESLWESEAQFAGLLRPEVARADIVKANVVEAELIVGSVEPPARLAALLSDLGPRLVVVTAGSAGLVAYAGNTSVDLKVTRQLSGNGLVGTGDALVGVLASAVSREGLTSVIATTERLTAVLREGMLKAEAGASAQGADWRHVAEL</sequence>
<dbReference type="Proteomes" id="UP000267081">
    <property type="component" value="Unassembled WGS sequence"/>
</dbReference>
<accession>A0A427TBD2</accession>
<protein>
    <recommendedName>
        <fullName evidence="4">Carbohydrate kinase PfkB domain-containing protein</fullName>
    </recommendedName>
</protein>
<dbReference type="AlphaFoldDB" id="A0A427TBD2"/>
<organism evidence="5 6">
    <name type="scientific">Amycolatopsis eburnea</name>
    <dbReference type="NCBI Taxonomy" id="2267691"/>
    <lineage>
        <taxon>Bacteria</taxon>
        <taxon>Bacillati</taxon>
        <taxon>Actinomycetota</taxon>
        <taxon>Actinomycetes</taxon>
        <taxon>Pseudonocardiales</taxon>
        <taxon>Pseudonocardiaceae</taxon>
        <taxon>Amycolatopsis</taxon>
    </lineage>
</organism>
<evidence type="ECO:0000256" key="3">
    <source>
        <dbReference type="ARBA" id="ARBA00022777"/>
    </source>
</evidence>
<dbReference type="InterPro" id="IPR011611">
    <property type="entry name" value="PfkB_dom"/>
</dbReference>
<dbReference type="PANTHER" id="PTHR43085:SF57">
    <property type="entry name" value="CARBOHYDRATE KINASE PFKB DOMAIN-CONTAINING PROTEIN"/>
    <property type="match status" value="1"/>
</dbReference>
<evidence type="ECO:0000256" key="1">
    <source>
        <dbReference type="ARBA" id="ARBA00010688"/>
    </source>
</evidence>
<dbReference type="SUPFAM" id="SSF53613">
    <property type="entry name" value="Ribokinase-like"/>
    <property type="match status" value="1"/>
</dbReference>
<dbReference type="InterPro" id="IPR050306">
    <property type="entry name" value="PfkB_Carbo_kinase"/>
</dbReference>
<dbReference type="Pfam" id="PF00294">
    <property type="entry name" value="PfkB"/>
    <property type="match status" value="1"/>
</dbReference>
<keyword evidence="6" id="KW-1185">Reference proteome</keyword>
<evidence type="ECO:0000313" key="5">
    <source>
        <dbReference type="EMBL" id="RSD19704.1"/>
    </source>
</evidence>
<dbReference type="PANTHER" id="PTHR43085">
    <property type="entry name" value="HEXOKINASE FAMILY MEMBER"/>
    <property type="match status" value="1"/>
</dbReference>